<dbReference type="PANTHER" id="PTHR34266:SF2">
    <property type="entry name" value="THIAZOLE SYNTHASE"/>
    <property type="match status" value="1"/>
</dbReference>
<dbReference type="RefSeq" id="WP_232137243.1">
    <property type="nucleotide sequence ID" value="NZ_CP089507.1"/>
</dbReference>
<evidence type="ECO:0000256" key="5">
    <source>
        <dbReference type="ARBA" id="ARBA00022977"/>
    </source>
</evidence>
<dbReference type="InterPro" id="IPR033983">
    <property type="entry name" value="Thiazole_synthase_ThiG"/>
</dbReference>
<gene>
    <name evidence="8" type="primary">thiG</name>
    <name evidence="10" type="ORF">LTT95_14115</name>
</gene>
<reference evidence="10" key="1">
    <citation type="submission" date="2021-12" db="EMBL/GenBank/DDBJ databases">
        <authorList>
            <person name="Ulrich A."/>
        </authorList>
    </citation>
    <scope>NUCLEOTIDE SEQUENCE</scope>
    <source>
        <strain evidence="10">A1P009</strain>
    </source>
</reference>
<dbReference type="Proteomes" id="UP001430360">
    <property type="component" value="Unassembled WGS sequence"/>
</dbReference>
<sequence>MTTASPADAGLIIAGKTYSSRLLTGTGKFKDLDETRLATEAAGAQIVTVAIRRTNIGQNPGEPNLLDVLPPDRYTILPNTAGCYTAEDAVRTCRLARELLDGHNLTKLEVLGDQRTLFPDVVQTLKAAEQLVKDGFDVMVYTSDDPILAKRLEEIGCAAVMPLAAPIGSGLGIQNKYNLIEIIENAKVPIIVDAGVGTASDAAIAMELGCDGVLMNTAIAGARHPVLMASAMRKAVEAGREAFLAGRIPRKRFASASSPVDGVIG</sequence>
<feature type="binding site" evidence="8">
    <location>
        <begin position="194"/>
        <end position="195"/>
    </location>
    <ligand>
        <name>1-deoxy-D-xylulose 5-phosphate</name>
        <dbReference type="ChEBI" id="CHEBI:57792"/>
    </ligand>
</feature>
<dbReference type="InterPro" id="IPR008867">
    <property type="entry name" value="ThiG"/>
</dbReference>
<reference evidence="10" key="2">
    <citation type="journal article" date="2022" name="Syst. Appl. Microbiol.">
        <title>Physiological and genomic characterisation of Luteimonas fraxinea sp. nov., a bacterial species associated with trees tolerant to ash dieback.</title>
        <authorList>
            <person name="Ulrich K."/>
            <person name="Becker R."/>
            <person name="Behrendt U."/>
            <person name="Kube M."/>
            <person name="Schneck V."/>
            <person name="Ulrich A."/>
        </authorList>
    </citation>
    <scope>NUCLEOTIDE SEQUENCE</scope>
    <source>
        <strain evidence="10">A1P009</strain>
    </source>
</reference>
<evidence type="ECO:0000259" key="9">
    <source>
        <dbReference type="Pfam" id="PF05690"/>
    </source>
</evidence>
<dbReference type="PANTHER" id="PTHR34266">
    <property type="entry name" value="THIAZOLE SYNTHASE"/>
    <property type="match status" value="1"/>
</dbReference>
<dbReference type="Pfam" id="PF05690">
    <property type="entry name" value="ThiG"/>
    <property type="match status" value="1"/>
</dbReference>
<comment type="function">
    <text evidence="1 8">Catalyzes the rearrangement of 1-deoxy-D-xylulose 5-phosphate (DXP) to produce the thiazole phosphate moiety of thiamine. Sulfur is provided by the thiocarboxylate moiety of the carrier protein ThiS. In vitro, sulfur can be provided by H(2)S.</text>
</comment>
<evidence type="ECO:0000256" key="7">
    <source>
        <dbReference type="ARBA" id="ARBA00049897"/>
    </source>
</evidence>
<comment type="similarity">
    <text evidence="8">Belongs to the ThiG family.</text>
</comment>
<dbReference type="SUPFAM" id="SSF110399">
    <property type="entry name" value="ThiG-like"/>
    <property type="match status" value="1"/>
</dbReference>
<feature type="active site" description="Schiff-base intermediate with DXP" evidence="8">
    <location>
        <position position="107"/>
    </location>
</feature>
<dbReference type="CDD" id="cd04728">
    <property type="entry name" value="ThiG"/>
    <property type="match status" value="1"/>
</dbReference>
<dbReference type="InterPro" id="IPR013785">
    <property type="entry name" value="Aldolase_TIM"/>
</dbReference>
<keyword evidence="11" id="KW-1185">Reference proteome</keyword>
<evidence type="ECO:0000256" key="2">
    <source>
        <dbReference type="ARBA" id="ARBA00004948"/>
    </source>
</evidence>
<feature type="domain" description="Thiazole synthase ThiG" evidence="9">
    <location>
        <begin position="13"/>
        <end position="259"/>
    </location>
</feature>
<dbReference type="Gene3D" id="3.20.20.70">
    <property type="entry name" value="Aldolase class I"/>
    <property type="match status" value="1"/>
</dbReference>
<name>A0ABS8UGQ2_9GAMM</name>
<dbReference type="EMBL" id="JAJQKU010000004">
    <property type="protein sequence ID" value="MCD9098075.1"/>
    <property type="molecule type" value="Genomic_DNA"/>
</dbReference>
<evidence type="ECO:0000256" key="8">
    <source>
        <dbReference type="HAMAP-Rule" id="MF_00443"/>
    </source>
</evidence>
<evidence type="ECO:0000256" key="6">
    <source>
        <dbReference type="ARBA" id="ARBA00023270"/>
    </source>
</evidence>
<evidence type="ECO:0000256" key="4">
    <source>
        <dbReference type="ARBA" id="ARBA00022679"/>
    </source>
</evidence>
<protein>
    <recommendedName>
        <fullName evidence="3 8">Thiazole synthase</fullName>
        <ecNumber evidence="3 8">2.8.1.10</ecNumber>
    </recommendedName>
</protein>
<dbReference type="HAMAP" id="MF_00443">
    <property type="entry name" value="ThiG"/>
    <property type="match status" value="1"/>
</dbReference>
<comment type="pathway">
    <text evidence="2 8">Cofactor biosynthesis; thiamine diphosphate biosynthesis.</text>
</comment>
<evidence type="ECO:0000256" key="1">
    <source>
        <dbReference type="ARBA" id="ARBA00002834"/>
    </source>
</evidence>
<comment type="subunit">
    <text evidence="8">Homotetramer. Forms heterodimers with either ThiH or ThiS.</text>
</comment>
<evidence type="ECO:0000256" key="3">
    <source>
        <dbReference type="ARBA" id="ARBA00011960"/>
    </source>
</evidence>
<comment type="catalytic activity">
    <reaction evidence="7 8">
        <text>[ThiS sulfur-carrier protein]-C-terminal-Gly-aminoethanethioate + 2-iminoacetate + 1-deoxy-D-xylulose 5-phosphate = [ThiS sulfur-carrier protein]-C-terminal Gly-Gly + 2-[(2R,5Z)-2-carboxy-4-methylthiazol-5(2H)-ylidene]ethyl phosphate + 2 H2O + H(+)</text>
        <dbReference type="Rhea" id="RHEA:26297"/>
        <dbReference type="Rhea" id="RHEA-COMP:12909"/>
        <dbReference type="Rhea" id="RHEA-COMP:19908"/>
        <dbReference type="ChEBI" id="CHEBI:15377"/>
        <dbReference type="ChEBI" id="CHEBI:15378"/>
        <dbReference type="ChEBI" id="CHEBI:57792"/>
        <dbReference type="ChEBI" id="CHEBI:62899"/>
        <dbReference type="ChEBI" id="CHEBI:77846"/>
        <dbReference type="ChEBI" id="CHEBI:90778"/>
        <dbReference type="ChEBI" id="CHEBI:232372"/>
        <dbReference type="EC" id="2.8.1.10"/>
    </reaction>
</comment>
<keyword evidence="6 8" id="KW-0704">Schiff base</keyword>
<feature type="binding site" evidence="8">
    <location>
        <begin position="216"/>
        <end position="217"/>
    </location>
    <ligand>
        <name>1-deoxy-D-xylulose 5-phosphate</name>
        <dbReference type="ChEBI" id="CHEBI:57792"/>
    </ligand>
</feature>
<evidence type="ECO:0000313" key="11">
    <source>
        <dbReference type="Proteomes" id="UP001430360"/>
    </source>
</evidence>
<keyword evidence="4 8" id="KW-0808">Transferase</keyword>
<proteinExistence type="inferred from homology"/>
<comment type="subcellular location">
    <subcellularLocation>
        <location evidence="8">Cytoplasm</location>
    </subcellularLocation>
</comment>
<feature type="binding site" evidence="8">
    <location>
        <position position="168"/>
    </location>
    <ligand>
        <name>1-deoxy-D-xylulose 5-phosphate</name>
        <dbReference type="ChEBI" id="CHEBI:57792"/>
    </ligand>
</feature>
<accession>A0ABS8UGQ2</accession>
<keyword evidence="8" id="KW-0963">Cytoplasm</keyword>
<evidence type="ECO:0000313" key="10">
    <source>
        <dbReference type="EMBL" id="MCD9098075.1"/>
    </source>
</evidence>
<comment type="caution">
    <text evidence="10">The sequence shown here is derived from an EMBL/GenBank/DDBJ whole genome shotgun (WGS) entry which is preliminary data.</text>
</comment>
<keyword evidence="5 8" id="KW-0784">Thiamine biosynthesis</keyword>
<organism evidence="10 11">
    <name type="scientific">Luteimonas fraxinea</name>
    <dbReference type="NCBI Taxonomy" id="2901869"/>
    <lineage>
        <taxon>Bacteria</taxon>
        <taxon>Pseudomonadati</taxon>
        <taxon>Pseudomonadota</taxon>
        <taxon>Gammaproteobacteria</taxon>
        <taxon>Lysobacterales</taxon>
        <taxon>Lysobacteraceae</taxon>
        <taxon>Luteimonas</taxon>
    </lineage>
</organism>
<dbReference type="EC" id="2.8.1.10" evidence="3 8"/>